<dbReference type="eggNOG" id="ENOG502TAH7">
    <property type="taxonomic scope" value="Eukaryota"/>
</dbReference>
<sequence length="117" mass="12831">MNPDKLHLEPYVFDLSATQTRLTPSSTWCCCSPNTTTDNSAPAAAPTTTTASNSAPAPAPTTTTTTTTNNTHNVESDDKRGIKRILQQLKDEAEMEKAALDLKYKKIKQLEEYLSLE</sequence>
<proteinExistence type="predicted"/>
<name>S2JXG5_MUCC1</name>
<keyword evidence="1" id="KW-0175">Coiled coil</keyword>
<organism evidence="3 4">
    <name type="scientific">Mucor circinelloides f. circinelloides (strain 1006PhL)</name>
    <name type="common">Mucormycosis agent</name>
    <name type="synonym">Calyptromyces circinelloides</name>
    <dbReference type="NCBI Taxonomy" id="1220926"/>
    <lineage>
        <taxon>Eukaryota</taxon>
        <taxon>Fungi</taxon>
        <taxon>Fungi incertae sedis</taxon>
        <taxon>Mucoromycota</taxon>
        <taxon>Mucoromycotina</taxon>
        <taxon>Mucoromycetes</taxon>
        <taxon>Mucorales</taxon>
        <taxon>Mucorineae</taxon>
        <taxon>Mucoraceae</taxon>
        <taxon>Mucor</taxon>
    </lineage>
</organism>
<evidence type="ECO:0000256" key="2">
    <source>
        <dbReference type="SAM" id="MobiDB-lite"/>
    </source>
</evidence>
<feature type="compositionally biased region" description="Low complexity" evidence="2">
    <location>
        <begin position="35"/>
        <end position="71"/>
    </location>
</feature>
<feature type="coiled-coil region" evidence="1">
    <location>
        <begin position="83"/>
        <end position="110"/>
    </location>
</feature>
<evidence type="ECO:0000313" key="3">
    <source>
        <dbReference type="EMBL" id="EPB87463.1"/>
    </source>
</evidence>
<dbReference type="OrthoDB" id="10528432at2759"/>
<dbReference type="Proteomes" id="UP000014254">
    <property type="component" value="Unassembled WGS sequence"/>
</dbReference>
<feature type="region of interest" description="Disordered" evidence="2">
    <location>
        <begin position="35"/>
        <end position="80"/>
    </location>
</feature>
<dbReference type="VEuPathDB" id="FungiDB:HMPREF1544_05773"/>
<dbReference type="OMA" id="SSTWCCC"/>
<dbReference type="EMBL" id="KE123968">
    <property type="protein sequence ID" value="EPB87463.1"/>
    <property type="molecule type" value="Genomic_DNA"/>
</dbReference>
<protein>
    <submittedName>
        <fullName evidence="3">Uncharacterized protein</fullName>
    </submittedName>
</protein>
<gene>
    <name evidence="3" type="ORF">HMPREF1544_05773</name>
</gene>
<evidence type="ECO:0000256" key="1">
    <source>
        <dbReference type="SAM" id="Coils"/>
    </source>
</evidence>
<dbReference type="InParanoid" id="S2JXG5"/>
<keyword evidence="4" id="KW-1185">Reference proteome</keyword>
<dbReference type="AlphaFoldDB" id="S2JXG5"/>
<accession>S2JXG5</accession>
<evidence type="ECO:0000313" key="4">
    <source>
        <dbReference type="Proteomes" id="UP000014254"/>
    </source>
</evidence>
<reference evidence="4" key="1">
    <citation type="submission" date="2013-05" db="EMBL/GenBank/DDBJ databases">
        <title>The Genome sequence of Mucor circinelloides f. circinelloides 1006PhL.</title>
        <authorList>
            <consortium name="The Broad Institute Genomics Platform"/>
            <person name="Cuomo C."/>
            <person name="Earl A."/>
            <person name="Findley K."/>
            <person name="Lee S.C."/>
            <person name="Walker B."/>
            <person name="Young S."/>
            <person name="Zeng Q."/>
            <person name="Gargeya S."/>
            <person name="Fitzgerald M."/>
            <person name="Haas B."/>
            <person name="Abouelleil A."/>
            <person name="Allen A.W."/>
            <person name="Alvarado L."/>
            <person name="Arachchi H.M."/>
            <person name="Berlin A.M."/>
            <person name="Chapman S.B."/>
            <person name="Gainer-Dewar J."/>
            <person name="Goldberg J."/>
            <person name="Griggs A."/>
            <person name="Gujja S."/>
            <person name="Hansen M."/>
            <person name="Howarth C."/>
            <person name="Imamovic A."/>
            <person name="Ireland A."/>
            <person name="Larimer J."/>
            <person name="McCowan C."/>
            <person name="Murphy C."/>
            <person name="Pearson M."/>
            <person name="Poon T.W."/>
            <person name="Priest M."/>
            <person name="Roberts A."/>
            <person name="Saif S."/>
            <person name="Shea T."/>
            <person name="Sisk P."/>
            <person name="Sykes S."/>
            <person name="Wortman J."/>
            <person name="Nusbaum C."/>
            <person name="Birren B."/>
        </authorList>
    </citation>
    <scope>NUCLEOTIDE SEQUENCE [LARGE SCALE GENOMIC DNA]</scope>
    <source>
        <strain evidence="4">1006PhL</strain>
    </source>
</reference>